<dbReference type="EMBL" id="ML178841">
    <property type="protein sequence ID" value="TFK98237.1"/>
    <property type="molecule type" value="Genomic_DNA"/>
</dbReference>
<evidence type="ECO:0000313" key="3">
    <source>
        <dbReference type="Proteomes" id="UP000305067"/>
    </source>
</evidence>
<feature type="signal peptide" evidence="1">
    <location>
        <begin position="1"/>
        <end position="24"/>
    </location>
</feature>
<organism evidence="2 3">
    <name type="scientific">Pterulicium gracile</name>
    <dbReference type="NCBI Taxonomy" id="1884261"/>
    <lineage>
        <taxon>Eukaryota</taxon>
        <taxon>Fungi</taxon>
        <taxon>Dikarya</taxon>
        <taxon>Basidiomycota</taxon>
        <taxon>Agaricomycotina</taxon>
        <taxon>Agaricomycetes</taxon>
        <taxon>Agaricomycetidae</taxon>
        <taxon>Agaricales</taxon>
        <taxon>Pleurotineae</taxon>
        <taxon>Pterulaceae</taxon>
        <taxon>Pterulicium</taxon>
    </lineage>
</organism>
<evidence type="ECO:0000313" key="2">
    <source>
        <dbReference type="EMBL" id="TFK98237.1"/>
    </source>
</evidence>
<gene>
    <name evidence="2" type="ORF">BDV98DRAFT_607034</name>
</gene>
<protein>
    <submittedName>
        <fullName evidence="2">Uncharacterized protein</fullName>
    </submittedName>
</protein>
<dbReference type="Proteomes" id="UP000305067">
    <property type="component" value="Unassembled WGS sequence"/>
</dbReference>
<evidence type="ECO:0000256" key="1">
    <source>
        <dbReference type="SAM" id="SignalP"/>
    </source>
</evidence>
<proteinExistence type="predicted"/>
<sequence length="154" mass="16686">MQFNLSPKFARLSLLLASLVAVKAATTQLSPGVTVVTANSQAELDTAIANITANSLVAPFVLTQVYVDSEYRGGVAALLGDGEHGDSGCLDMRNFGMDDVISSFKMPSGVAWCDYWRDPGCLWLGIKDNKDEFRLSNMYGGWLNDAITSIHCSW</sequence>
<dbReference type="AlphaFoldDB" id="A0A5C3QAL1"/>
<accession>A0A5C3QAL1</accession>
<name>A0A5C3QAL1_9AGAR</name>
<keyword evidence="1" id="KW-0732">Signal</keyword>
<keyword evidence="3" id="KW-1185">Reference proteome</keyword>
<reference evidence="2 3" key="1">
    <citation type="journal article" date="2019" name="Nat. Ecol. Evol.">
        <title>Megaphylogeny resolves global patterns of mushroom evolution.</title>
        <authorList>
            <person name="Varga T."/>
            <person name="Krizsan K."/>
            <person name="Foldi C."/>
            <person name="Dima B."/>
            <person name="Sanchez-Garcia M."/>
            <person name="Sanchez-Ramirez S."/>
            <person name="Szollosi G.J."/>
            <person name="Szarkandi J.G."/>
            <person name="Papp V."/>
            <person name="Albert L."/>
            <person name="Andreopoulos W."/>
            <person name="Angelini C."/>
            <person name="Antonin V."/>
            <person name="Barry K.W."/>
            <person name="Bougher N.L."/>
            <person name="Buchanan P."/>
            <person name="Buyck B."/>
            <person name="Bense V."/>
            <person name="Catcheside P."/>
            <person name="Chovatia M."/>
            <person name="Cooper J."/>
            <person name="Damon W."/>
            <person name="Desjardin D."/>
            <person name="Finy P."/>
            <person name="Geml J."/>
            <person name="Haridas S."/>
            <person name="Hughes K."/>
            <person name="Justo A."/>
            <person name="Karasinski D."/>
            <person name="Kautmanova I."/>
            <person name="Kiss B."/>
            <person name="Kocsube S."/>
            <person name="Kotiranta H."/>
            <person name="LaButti K.M."/>
            <person name="Lechner B.E."/>
            <person name="Liimatainen K."/>
            <person name="Lipzen A."/>
            <person name="Lukacs Z."/>
            <person name="Mihaltcheva S."/>
            <person name="Morgado L.N."/>
            <person name="Niskanen T."/>
            <person name="Noordeloos M.E."/>
            <person name="Ohm R.A."/>
            <person name="Ortiz-Santana B."/>
            <person name="Ovrebo C."/>
            <person name="Racz N."/>
            <person name="Riley R."/>
            <person name="Savchenko A."/>
            <person name="Shiryaev A."/>
            <person name="Soop K."/>
            <person name="Spirin V."/>
            <person name="Szebenyi C."/>
            <person name="Tomsovsky M."/>
            <person name="Tulloss R.E."/>
            <person name="Uehling J."/>
            <person name="Grigoriev I.V."/>
            <person name="Vagvolgyi C."/>
            <person name="Papp T."/>
            <person name="Martin F.M."/>
            <person name="Miettinen O."/>
            <person name="Hibbett D.S."/>
            <person name="Nagy L.G."/>
        </authorList>
    </citation>
    <scope>NUCLEOTIDE SEQUENCE [LARGE SCALE GENOMIC DNA]</scope>
    <source>
        <strain evidence="2 3">CBS 309.79</strain>
    </source>
</reference>
<feature type="chain" id="PRO_5023104940" evidence="1">
    <location>
        <begin position="25"/>
        <end position="154"/>
    </location>
</feature>